<reference evidence="2" key="1">
    <citation type="journal article" date="2013" name="Genetics">
        <title>The draft genome and transcriptome of Panagrellus redivivus are shaped by the harsh demands of a free-living lifestyle.</title>
        <authorList>
            <person name="Srinivasan J."/>
            <person name="Dillman A.R."/>
            <person name="Macchietto M.G."/>
            <person name="Heikkinen L."/>
            <person name="Lakso M."/>
            <person name="Fracchia K.M."/>
            <person name="Antoshechkin I."/>
            <person name="Mortazavi A."/>
            <person name="Wong G."/>
            <person name="Sternberg P.W."/>
        </authorList>
    </citation>
    <scope>NUCLEOTIDE SEQUENCE [LARGE SCALE GENOMIC DNA]</scope>
    <source>
        <strain evidence="2">MT8872</strain>
    </source>
</reference>
<keyword evidence="2" id="KW-1185">Reference proteome</keyword>
<feature type="region of interest" description="Disordered" evidence="1">
    <location>
        <begin position="1"/>
        <end position="40"/>
    </location>
</feature>
<proteinExistence type="predicted"/>
<sequence>MKIRSQYDSPGSLPSESTRPATNVEQQRTPVNSKRFERTKPETPVNRIIRNEQSMMNLSAEKKNKTKPTIIDNKTRKIVKLAEGIEAVDIEIEVQQAFNDDLRAELEDYRDLVDRTKNVLDRTIRTKVSKVTIDVDSPCIEITSLQQSEALFSKFAKKSAPNHVYDENLILIEQKHNRLRSIFDDMQSQCQNLVSQAQNVLEELDARIALREVN</sequence>
<feature type="compositionally biased region" description="Polar residues" evidence="1">
    <location>
        <begin position="1"/>
        <end position="32"/>
    </location>
</feature>
<reference evidence="3" key="2">
    <citation type="submission" date="2020-10" db="UniProtKB">
        <authorList>
            <consortium name="WormBaseParasite"/>
        </authorList>
    </citation>
    <scope>IDENTIFICATION</scope>
</reference>
<evidence type="ECO:0000313" key="3">
    <source>
        <dbReference type="WBParaSite" id="Pan_g22079.t1"/>
    </source>
</evidence>
<accession>A0A7E4VLQ1</accession>
<dbReference type="AlphaFoldDB" id="A0A7E4VLQ1"/>
<dbReference type="WBParaSite" id="Pan_g22079.t1">
    <property type="protein sequence ID" value="Pan_g22079.t1"/>
    <property type="gene ID" value="Pan_g22079"/>
</dbReference>
<protein>
    <submittedName>
        <fullName evidence="3">t-SNARE coiled-coil homology domain-containing protein</fullName>
    </submittedName>
</protein>
<organism evidence="2 3">
    <name type="scientific">Panagrellus redivivus</name>
    <name type="common">Microworm</name>
    <dbReference type="NCBI Taxonomy" id="6233"/>
    <lineage>
        <taxon>Eukaryota</taxon>
        <taxon>Metazoa</taxon>
        <taxon>Ecdysozoa</taxon>
        <taxon>Nematoda</taxon>
        <taxon>Chromadorea</taxon>
        <taxon>Rhabditida</taxon>
        <taxon>Tylenchina</taxon>
        <taxon>Panagrolaimomorpha</taxon>
        <taxon>Panagrolaimoidea</taxon>
        <taxon>Panagrolaimidae</taxon>
        <taxon>Panagrellus</taxon>
    </lineage>
</organism>
<dbReference type="Proteomes" id="UP000492821">
    <property type="component" value="Unassembled WGS sequence"/>
</dbReference>
<evidence type="ECO:0000256" key="1">
    <source>
        <dbReference type="SAM" id="MobiDB-lite"/>
    </source>
</evidence>
<name>A0A7E4VLQ1_PANRE</name>
<evidence type="ECO:0000313" key="2">
    <source>
        <dbReference type="Proteomes" id="UP000492821"/>
    </source>
</evidence>